<proteinExistence type="predicted"/>
<reference evidence="2 3" key="1">
    <citation type="submission" date="2018-08" db="EMBL/GenBank/DDBJ databases">
        <title>Actinomadura jelena sp. nov., a novel Actinomycete isolated from soil in Chad.</title>
        <authorList>
            <person name="Shi L."/>
        </authorList>
    </citation>
    <scope>NUCLEOTIDE SEQUENCE [LARGE SCALE GENOMIC DNA]</scope>
    <source>
        <strain evidence="2 3">NEAU-G17</strain>
    </source>
</reference>
<feature type="region of interest" description="Disordered" evidence="1">
    <location>
        <begin position="98"/>
        <end position="121"/>
    </location>
</feature>
<protein>
    <submittedName>
        <fullName evidence="2">Uncharacterized protein</fullName>
    </submittedName>
</protein>
<keyword evidence="3" id="KW-1185">Reference proteome</keyword>
<gene>
    <name evidence="2" type="ORF">DZF91_09105</name>
</gene>
<organism evidence="2 3">
    <name type="scientific">Actinomadura logoneensis</name>
    <dbReference type="NCBI Taxonomy" id="2293572"/>
    <lineage>
        <taxon>Bacteria</taxon>
        <taxon>Bacillati</taxon>
        <taxon>Actinomycetota</taxon>
        <taxon>Actinomycetes</taxon>
        <taxon>Streptosporangiales</taxon>
        <taxon>Thermomonosporaceae</taxon>
        <taxon>Actinomadura</taxon>
    </lineage>
</organism>
<evidence type="ECO:0000256" key="1">
    <source>
        <dbReference type="SAM" id="MobiDB-lite"/>
    </source>
</evidence>
<dbReference type="Proteomes" id="UP000261811">
    <property type="component" value="Unassembled WGS sequence"/>
</dbReference>
<name>A0A372JPP0_9ACTN</name>
<dbReference type="EMBL" id="QURH01000177">
    <property type="protein sequence ID" value="RFU41930.1"/>
    <property type="molecule type" value="Genomic_DNA"/>
</dbReference>
<feature type="compositionally biased region" description="Basic residues" evidence="1">
    <location>
        <begin position="112"/>
        <end position="121"/>
    </location>
</feature>
<comment type="caution">
    <text evidence="2">The sequence shown here is derived from an EMBL/GenBank/DDBJ whole genome shotgun (WGS) entry which is preliminary data.</text>
</comment>
<accession>A0A372JPP0</accession>
<dbReference type="AlphaFoldDB" id="A0A372JPP0"/>
<sequence>MRMTRTPSRERYLNELAELLTAAGWTVTPRYELSPPLVRVTHPALERTGLSVHVEPLLCGDDEVAWFCDSSGRYLGTRFQLPQVLAAVHDVLGPLVAEAGWPVPSDEPQARPRPRLGRKPW</sequence>
<evidence type="ECO:0000313" key="3">
    <source>
        <dbReference type="Proteomes" id="UP000261811"/>
    </source>
</evidence>
<evidence type="ECO:0000313" key="2">
    <source>
        <dbReference type="EMBL" id="RFU41930.1"/>
    </source>
</evidence>